<accession>A0AAW9RL08</accession>
<keyword evidence="1" id="KW-1133">Transmembrane helix</keyword>
<sequence>MKLLMPLWQRLIITIVVMVAVSWIAGYIWQAVLGFALPSYVGGLIGGLAALPVWDFLKRIRPSTTA</sequence>
<comment type="caution">
    <text evidence="2">The sequence shown here is derived from an EMBL/GenBank/DDBJ whole genome shotgun (WGS) entry which is preliminary data.</text>
</comment>
<dbReference type="EMBL" id="JAZHOF010000002">
    <property type="protein sequence ID" value="MEJ8570968.1"/>
    <property type="molecule type" value="Genomic_DNA"/>
</dbReference>
<name>A0AAW9RL08_9HYPH</name>
<reference evidence="2 3" key="1">
    <citation type="submission" date="2024-02" db="EMBL/GenBank/DDBJ databases">
        <title>Genome analysis and characterization of Microbaculum marinisediminis sp. nov., isolated from marine sediment.</title>
        <authorList>
            <person name="Du Z.-J."/>
            <person name="Ye Y.-Q."/>
            <person name="Zhang Z.-R."/>
            <person name="Yuan S.-M."/>
            <person name="Zhang X.-Y."/>
        </authorList>
    </citation>
    <scope>NUCLEOTIDE SEQUENCE [LARGE SCALE GENOMIC DNA]</scope>
    <source>
        <strain evidence="2 3">SDUM1044001</strain>
    </source>
</reference>
<feature type="transmembrane region" description="Helical" evidence="1">
    <location>
        <begin position="35"/>
        <end position="57"/>
    </location>
</feature>
<evidence type="ECO:0000313" key="2">
    <source>
        <dbReference type="EMBL" id="MEJ8570968.1"/>
    </source>
</evidence>
<dbReference type="Proteomes" id="UP001378188">
    <property type="component" value="Unassembled WGS sequence"/>
</dbReference>
<dbReference type="RefSeq" id="WP_340328661.1">
    <property type="nucleotide sequence ID" value="NZ_JAZHOF010000002.1"/>
</dbReference>
<keyword evidence="3" id="KW-1185">Reference proteome</keyword>
<keyword evidence="1" id="KW-0472">Membrane</keyword>
<evidence type="ECO:0000313" key="3">
    <source>
        <dbReference type="Proteomes" id="UP001378188"/>
    </source>
</evidence>
<gene>
    <name evidence="2" type="ORF">V3328_05765</name>
</gene>
<feature type="transmembrane region" description="Helical" evidence="1">
    <location>
        <begin position="7"/>
        <end position="29"/>
    </location>
</feature>
<organism evidence="2 3">
    <name type="scientific">Microbaculum marinum</name>
    <dbReference type="NCBI Taxonomy" id="1764581"/>
    <lineage>
        <taxon>Bacteria</taxon>
        <taxon>Pseudomonadati</taxon>
        <taxon>Pseudomonadota</taxon>
        <taxon>Alphaproteobacteria</taxon>
        <taxon>Hyphomicrobiales</taxon>
        <taxon>Tepidamorphaceae</taxon>
        <taxon>Microbaculum</taxon>
    </lineage>
</organism>
<evidence type="ECO:0008006" key="4">
    <source>
        <dbReference type="Google" id="ProtNLM"/>
    </source>
</evidence>
<proteinExistence type="predicted"/>
<protein>
    <recommendedName>
        <fullName evidence="4">AI-2E family transporter</fullName>
    </recommendedName>
</protein>
<dbReference type="AlphaFoldDB" id="A0AAW9RL08"/>
<evidence type="ECO:0000256" key="1">
    <source>
        <dbReference type="SAM" id="Phobius"/>
    </source>
</evidence>
<keyword evidence="1" id="KW-0812">Transmembrane</keyword>